<dbReference type="RefSeq" id="WP_125213030.1">
    <property type="nucleotide sequence ID" value="NZ_PDES01000003.1"/>
</dbReference>
<dbReference type="GO" id="GO:0008911">
    <property type="term" value="F:lactaldehyde dehydrogenase (NAD+) activity"/>
    <property type="evidence" value="ECO:0007669"/>
    <property type="project" value="TreeGrafter"/>
</dbReference>
<dbReference type="SUPFAM" id="SSF53720">
    <property type="entry name" value="ALDH-like"/>
    <property type="match status" value="1"/>
</dbReference>
<name>A0A3R8QDW1_9ACTN</name>
<organism evidence="5 6">
    <name type="scientific">Streptomyces griseofuscus</name>
    <dbReference type="NCBI Taxonomy" id="146922"/>
    <lineage>
        <taxon>Bacteria</taxon>
        <taxon>Bacillati</taxon>
        <taxon>Actinomycetota</taxon>
        <taxon>Actinomycetes</taxon>
        <taxon>Kitasatosporales</taxon>
        <taxon>Streptomycetaceae</taxon>
        <taxon>Streptomyces</taxon>
    </lineage>
</organism>
<dbReference type="EMBL" id="PDES01000003">
    <property type="protein sequence ID" value="RRQ88085.1"/>
    <property type="molecule type" value="Genomic_DNA"/>
</dbReference>
<proteinExistence type="inferred from homology"/>
<dbReference type="Proteomes" id="UP000276379">
    <property type="component" value="Unassembled WGS sequence"/>
</dbReference>
<dbReference type="Gene3D" id="3.40.605.10">
    <property type="entry name" value="Aldehyde Dehydrogenase, Chain A, domain 1"/>
    <property type="match status" value="1"/>
</dbReference>
<comment type="caution">
    <text evidence="5">The sequence shown here is derived from an EMBL/GenBank/DDBJ whole genome shotgun (WGS) entry which is preliminary data.</text>
</comment>
<dbReference type="AlphaFoldDB" id="A0A3R8QDW1"/>
<comment type="similarity">
    <text evidence="1">Belongs to the aldehyde dehydrogenase family.</text>
</comment>
<gene>
    <name evidence="5" type="ORF">CQW44_08780</name>
</gene>
<reference evidence="5 6" key="1">
    <citation type="submission" date="2017-10" db="EMBL/GenBank/DDBJ databases">
        <title>Draft genome of actinobacteria isolated from guarana (Paullinia cupana (Mart.) Ducke.</title>
        <authorList>
            <person name="Siqueira K.A."/>
            <person name="Liotti R.G."/>
            <person name="Mendes T.A."/>
            <person name="Soares M.A."/>
        </authorList>
    </citation>
    <scope>NUCLEOTIDE SEQUENCE [LARGE SCALE GENOMIC DNA]</scope>
    <source>
        <strain evidence="5 6">199</strain>
    </source>
</reference>
<evidence type="ECO:0000256" key="2">
    <source>
        <dbReference type="ARBA" id="ARBA00023002"/>
    </source>
</evidence>
<dbReference type="InterPro" id="IPR015590">
    <property type="entry name" value="Aldehyde_DH_dom"/>
</dbReference>
<dbReference type="InterPro" id="IPR051020">
    <property type="entry name" value="ALDH-related_metabolic_enz"/>
</dbReference>
<keyword evidence="2" id="KW-0560">Oxidoreductase</keyword>
<protein>
    <submittedName>
        <fullName evidence="5">Aldehyde dehydrogenase</fullName>
    </submittedName>
</protein>
<evidence type="ECO:0000259" key="4">
    <source>
        <dbReference type="Pfam" id="PF00171"/>
    </source>
</evidence>
<dbReference type="InterPro" id="IPR016161">
    <property type="entry name" value="Ald_DH/histidinol_DH"/>
</dbReference>
<sequence>MSVVAHPTDEPNPGRPGAPAPEPPPVRPGVFENGSWRHGELLHEVRSPYDGRLVATVSHASAREVPRGRGPVRALAAADRARVLRDCAEGFDARRAEMAAAISAEIGMPVTDAEKEVDRAVRWLQLAAEAVHHLDGTSTRLSGPGGDRLAVTTPQPYRRVLAITPYNRPLAQLIVKVAPAMLAGAPITLKPSERAGASAVSAVEILLDCGYPPEYLSLWTGGPDVARALLADPATDFVAFTGGTRGADAVAATAGPRPGCYELGDVGALVVCADADLPAAARAAAQGAFGNAGQSCRGVKRILAAHEVAEEFAGLLVEESAAWRVGDPAERDTRIGTLIDADAVARVRSAVEAAVRGGAEVMTGGEYRGAQCWPTVLNKVDPGAQLVTEEFLAPLAPVIALTDRALDDLPDSYPGGLQVGVFTRDLDRAMNLAQRLPVGTVVLNDGPQYDHPLAPFGGVGHSGHGREGVLSSARNMCFAKTIVFPAPTEGPR</sequence>
<evidence type="ECO:0000256" key="3">
    <source>
        <dbReference type="SAM" id="MobiDB-lite"/>
    </source>
</evidence>
<accession>A0A3R8QDW1</accession>
<dbReference type="Gene3D" id="3.40.309.10">
    <property type="entry name" value="Aldehyde Dehydrogenase, Chain A, domain 2"/>
    <property type="match status" value="1"/>
</dbReference>
<evidence type="ECO:0000313" key="5">
    <source>
        <dbReference type="EMBL" id="RRQ88085.1"/>
    </source>
</evidence>
<evidence type="ECO:0000313" key="6">
    <source>
        <dbReference type="Proteomes" id="UP000276379"/>
    </source>
</evidence>
<dbReference type="InterPro" id="IPR016163">
    <property type="entry name" value="Ald_DH_C"/>
</dbReference>
<feature type="compositionally biased region" description="Pro residues" evidence="3">
    <location>
        <begin position="13"/>
        <end position="27"/>
    </location>
</feature>
<evidence type="ECO:0000256" key="1">
    <source>
        <dbReference type="ARBA" id="ARBA00009986"/>
    </source>
</evidence>
<dbReference type="Pfam" id="PF00171">
    <property type="entry name" value="Aldedh"/>
    <property type="match status" value="1"/>
</dbReference>
<dbReference type="PANTHER" id="PTHR42991">
    <property type="entry name" value="ALDEHYDE DEHYDROGENASE"/>
    <property type="match status" value="1"/>
</dbReference>
<feature type="domain" description="Aldehyde dehydrogenase" evidence="4">
    <location>
        <begin position="43"/>
        <end position="482"/>
    </location>
</feature>
<dbReference type="PANTHER" id="PTHR42991:SF1">
    <property type="entry name" value="ALDEHYDE DEHYDROGENASE"/>
    <property type="match status" value="1"/>
</dbReference>
<feature type="region of interest" description="Disordered" evidence="3">
    <location>
        <begin position="1"/>
        <end position="33"/>
    </location>
</feature>
<dbReference type="InterPro" id="IPR016162">
    <property type="entry name" value="Ald_DH_N"/>
</dbReference>
<keyword evidence="6" id="KW-1185">Reference proteome</keyword>